<feature type="signal peptide" evidence="4">
    <location>
        <begin position="1"/>
        <end position="18"/>
    </location>
</feature>
<comment type="caution">
    <text evidence="6">The sequence shown here is derived from an EMBL/GenBank/DDBJ whole genome shotgun (WGS) entry which is preliminary data.</text>
</comment>
<dbReference type="EMBL" id="VEVQ02000008">
    <property type="protein sequence ID" value="NHN26567.1"/>
    <property type="molecule type" value="Genomic_DNA"/>
</dbReference>
<keyword evidence="1 4" id="KW-0732">Signal</keyword>
<evidence type="ECO:0000256" key="1">
    <source>
        <dbReference type="ARBA" id="ARBA00022729"/>
    </source>
</evidence>
<accession>A0ABX0IS09</accession>
<feature type="repeat" description="NHL" evidence="3">
    <location>
        <begin position="200"/>
        <end position="231"/>
    </location>
</feature>
<reference evidence="6 7" key="3">
    <citation type="submission" date="2020-02" db="EMBL/GenBank/DDBJ databases">
        <title>Flavobacterium profundi sp. nov., isolated from a deep-sea seamount.</title>
        <authorList>
            <person name="Zhang D.-C."/>
        </authorList>
    </citation>
    <scope>NUCLEOTIDE SEQUENCE [LARGE SCALE GENOMIC DNA]</scope>
    <source>
        <strain evidence="6 7">EC11</strain>
    </source>
</reference>
<proteinExistence type="predicted"/>
<evidence type="ECO:0000256" key="2">
    <source>
        <dbReference type="ARBA" id="ARBA00022737"/>
    </source>
</evidence>
<evidence type="ECO:0000313" key="7">
    <source>
        <dbReference type="Proteomes" id="UP000817854"/>
    </source>
</evidence>
<dbReference type="RefSeq" id="WP_140962888.1">
    <property type="nucleotide sequence ID" value="NZ_VEVQ02000008.1"/>
</dbReference>
<protein>
    <submittedName>
        <fullName evidence="6">T9SS type A sorting domain-containing protein</fullName>
    </submittedName>
</protein>
<name>A0ABX0IS09_9FLAO</name>
<feature type="chain" id="PRO_5045774791" evidence="4">
    <location>
        <begin position="19"/>
        <end position="424"/>
    </location>
</feature>
<evidence type="ECO:0000256" key="4">
    <source>
        <dbReference type="SAM" id="SignalP"/>
    </source>
</evidence>
<dbReference type="PANTHER" id="PTHR13833">
    <property type="match status" value="1"/>
</dbReference>
<dbReference type="PANTHER" id="PTHR13833:SF71">
    <property type="entry name" value="NHL DOMAIN-CONTAINING PROTEIN"/>
    <property type="match status" value="1"/>
</dbReference>
<feature type="repeat" description="NHL" evidence="3">
    <location>
        <begin position="36"/>
        <end position="72"/>
    </location>
</feature>
<dbReference type="CDD" id="cd14953">
    <property type="entry name" value="NHL_like_1"/>
    <property type="match status" value="1"/>
</dbReference>
<feature type="repeat" description="NHL" evidence="3">
    <location>
        <begin position="139"/>
        <end position="178"/>
    </location>
</feature>
<reference evidence="7" key="1">
    <citation type="submission" date="2019-05" db="EMBL/GenBank/DDBJ databases">
        <title>Flavobacterium profundi sp. nov., isolated from a deep-sea seamount.</title>
        <authorList>
            <person name="Zhang D.-C."/>
        </authorList>
    </citation>
    <scope>NUCLEOTIDE SEQUENCE [LARGE SCALE GENOMIC DNA]</scope>
    <source>
        <strain evidence="7">EC11</strain>
    </source>
</reference>
<feature type="domain" description="Secretion system C-terminal sorting" evidence="5">
    <location>
        <begin position="352"/>
        <end position="422"/>
    </location>
</feature>
<dbReference type="NCBIfam" id="TIGR04183">
    <property type="entry name" value="Por_Secre_tail"/>
    <property type="match status" value="1"/>
</dbReference>
<dbReference type="Pfam" id="PF01436">
    <property type="entry name" value="NHL"/>
    <property type="match status" value="5"/>
</dbReference>
<dbReference type="Gene3D" id="2.120.10.30">
    <property type="entry name" value="TolB, C-terminal domain"/>
    <property type="match status" value="3"/>
</dbReference>
<evidence type="ECO:0000256" key="3">
    <source>
        <dbReference type="PROSITE-ProRule" id="PRU00504"/>
    </source>
</evidence>
<dbReference type="SUPFAM" id="SSF101898">
    <property type="entry name" value="NHL repeat"/>
    <property type="match status" value="1"/>
</dbReference>
<organism evidence="6 7">
    <name type="scientific">Flavobacterium jejuense</name>
    <dbReference type="NCBI Taxonomy" id="1544455"/>
    <lineage>
        <taxon>Bacteria</taxon>
        <taxon>Pseudomonadati</taxon>
        <taxon>Bacteroidota</taxon>
        <taxon>Flavobacteriia</taxon>
        <taxon>Flavobacteriales</taxon>
        <taxon>Flavobacteriaceae</taxon>
        <taxon>Flavobacterium</taxon>
    </lineage>
</organism>
<keyword evidence="7" id="KW-1185">Reference proteome</keyword>
<dbReference type="InterPro" id="IPR011042">
    <property type="entry name" value="6-blade_b-propeller_TolB-like"/>
</dbReference>
<evidence type="ECO:0000259" key="5">
    <source>
        <dbReference type="Pfam" id="PF18962"/>
    </source>
</evidence>
<dbReference type="InterPro" id="IPR001258">
    <property type="entry name" value="NHL_repeat"/>
</dbReference>
<reference evidence="6 7" key="2">
    <citation type="submission" date="2019-05" db="EMBL/GenBank/DDBJ databases">
        <authorList>
            <person name="Lianzixin W."/>
        </authorList>
    </citation>
    <scope>NUCLEOTIDE SEQUENCE [LARGE SCALE GENOMIC DNA]</scope>
    <source>
        <strain evidence="6 7">EC11</strain>
    </source>
</reference>
<dbReference type="Proteomes" id="UP000817854">
    <property type="component" value="Unassembled WGS sequence"/>
</dbReference>
<sequence length="424" mass="45665">MKKTLLILTLFLAFENHAQTVTTIAGNGLAGLVDGPANDAQFNQPINLVVDSNDNIFVLDIGNHCVRKISPSGVVSTFAGSVQGFEDGAGVNAKFNSPFGIAIDANDNLYIADSFNHKIRKIDPSGNVITLAGSSSGHLDGIGINAKFNYPRGLAFDSNGNIFVTDAWNRRIRKITPNGEVTTFAGSAQGNQDGTGTMAQFYEPAGIVIDSNNNLFVSDHESHRIRKISPSAEVTTFAGTLLGYNNGTGTSASFNYPHGLAIDNNNIIYVADMNNDAIRKVTTNAYVDSFAGLVQGYLDGVGTAARFQNPYGIATDTNGNIYVADTNNHRIRKITVNNLAVSGFHLNEEVILYPNPVKDVLSIQTENGISFKNYSVLDINGRVLVSQSKEIQNNQINLTGLTSGVYFLQLETDKGFITKKIIKE</sequence>
<dbReference type="Pfam" id="PF18962">
    <property type="entry name" value="Por_Secre_tail"/>
    <property type="match status" value="1"/>
</dbReference>
<dbReference type="InterPro" id="IPR026444">
    <property type="entry name" value="Secre_tail"/>
</dbReference>
<keyword evidence="2" id="KW-0677">Repeat</keyword>
<gene>
    <name evidence="6" type="ORF">FIA58_012845</name>
</gene>
<feature type="repeat" description="NHL" evidence="3">
    <location>
        <begin position="295"/>
        <end position="337"/>
    </location>
</feature>
<dbReference type="PROSITE" id="PS51125">
    <property type="entry name" value="NHL"/>
    <property type="match status" value="4"/>
</dbReference>
<evidence type="ECO:0000313" key="6">
    <source>
        <dbReference type="EMBL" id="NHN26567.1"/>
    </source>
</evidence>